<comment type="caution">
    <text evidence="4">The sequence shown here is derived from an EMBL/GenBank/DDBJ whole genome shotgun (WGS) entry which is preliminary data.</text>
</comment>
<feature type="transmembrane region" description="Helical" evidence="2">
    <location>
        <begin position="96"/>
        <end position="114"/>
    </location>
</feature>
<keyword evidence="2" id="KW-0812">Transmembrane</keyword>
<evidence type="ECO:0000313" key="5">
    <source>
        <dbReference type="Proteomes" id="UP000178086"/>
    </source>
</evidence>
<dbReference type="Proteomes" id="UP000178086">
    <property type="component" value="Unassembled WGS sequence"/>
</dbReference>
<dbReference type="InterPro" id="IPR027383">
    <property type="entry name" value="Znf_put"/>
</dbReference>
<dbReference type="AlphaFoldDB" id="A0A1F2UGZ1"/>
<protein>
    <recommendedName>
        <fullName evidence="3">Putative zinc-finger domain-containing protein</fullName>
    </recommendedName>
</protein>
<dbReference type="InterPro" id="IPR041916">
    <property type="entry name" value="Anti_sigma_zinc_sf"/>
</dbReference>
<evidence type="ECO:0000313" key="4">
    <source>
        <dbReference type="EMBL" id="OFW32304.1"/>
    </source>
</evidence>
<accession>A0A1F2UGZ1</accession>
<keyword evidence="2" id="KW-0472">Membrane</keyword>
<keyword evidence="2" id="KW-1133">Transmembrane helix</keyword>
<gene>
    <name evidence="4" type="ORF">A2074_02555</name>
</gene>
<dbReference type="EMBL" id="MELI01000100">
    <property type="protein sequence ID" value="OFW32304.1"/>
    <property type="molecule type" value="Genomic_DNA"/>
</dbReference>
<name>A0A1F2UGZ1_9ACTN</name>
<feature type="compositionally biased region" description="Basic and acidic residues" evidence="1">
    <location>
        <begin position="146"/>
        <end position="156"/>
    </location>
</feature>
<evidence type="ECO:0000256" key="1">
    <source>
        <dbReference type="SAM" id="MobiDB-lite"/>
    </source>
</evidence>
<evidence type="ECO:0000256" key="2">
    <source>
        <dbReference type="SAM" id="Phobius"/>
    </source>
</evidence>
<sequence length="298" mass="32079">MKCSKVLRLLPLYFDGILTQVSTEEVASHLRACPTCTAELLKIERLAQALASISDVELPRSLAEALESILRKRNIHRLSTKARRYSIERRASLRRAALNLGYAALVAALVFAVAKSNIWQNRQAPSASAPSAVEKQASRPPIELKQPLKEKSAEPGVESLERFKGGTGLSLQPEVAISKKDYAVEDVEDVKFTSVVLSFADQYTADDATTLRDRMVNGIIDAAGQAGQDAGSIARALSTALAAVDKPALPAYAERASLQGRDVWLFVLVWSPAGSTGPLSSASVVVIDTVSNEVIHTE</sequence>
<evidence type="ECO:0000259" key="3">
    <source>
        <dbReference type="Pfam" id="PF13490"/>
    </source>
</evidence>
<reference evidence="4 5" key="1">
    <citation type="journal article" date="2016" name="Nat. Commun.">
        <title>Thousands of microbial genomes shed light on interconnected biogeochemical processes in an aquifer system.</title>
        <authorList>
            <person name="Anantharaman K."/>
            <person name="Brown C.T."/>
            <person name="Hug L.A."/>
            <person name="Sharon I."/>
            <person name="Castelle C.J."/>
            <person name="Probst A.J."/>
            <person name="Thomas B.C."/>
            <person name="Singh A."/>
            <person name="Wilkins M.J."/>
            <person name="Karaoz U."/>
            <person name="Brodie E.L."/>
            <person name="Williams K.H."/>
            <person name="Hubbard S.S."/>
            <person name="Banfield J.F."/>
        </authorList>
    </citation>
    <scope>NUCLEOTIDE SEQUENCE [LARGE SCALE GENOMIC DNA]</scope>
</reference>
<organism evidence="4 5">
    <name type="scientific">Candidatus Aquicultor primus</name>
    <dbReference type="NCBI Taxonomy" id="1797195"/>
    <lineage>
        <taxon>Bacteria</taxon>
        <taxon>Bacillati</taxon>
        <taxon>Actinomycetota</taxon>
        <taxon>Candidatus Aquicultoria</taxon>
        <taxon>Candidatus Aquicultorales</taxon>
        <taxon>Candidatus Aquicultoraceae</taxon>
        <taxon>Candidatus Aquicultor</taxon>
    </lineage>
</organism>
<feature type="domain" description="Putative zinc-finger" evidence="3">
    <location>
        <begin position="3"/>
        <end position="36"/>
    </location>
</feature>
<dbReference type="Gene3D" id="1.10.10.1320">
    <property type="entry name" value="Anti-sigma factor, zinc-finger domain"/>
    <property type="match status" value="1"/>
</dbReference>
<feature type="region of interest" description="Disordered" evidence="1">
    <location>
        <begin position="124"/>
        <end position="156"/>
    </location>
</feature>
<dbReference type="Pfam" id="PF13490">
    <property type="entry name" value="zf-HC2"/>
    <property type="match status" value="1"/>
</dbReference>
<proteinExistence type="predicted"/>